<reference evidence="2" key="1">
    <citation type="submission" date="2021-02" db="EMBL/GenBank/DDBJ databases">
        <title>Rhodobacter shimadae sp. nov., an aerobic anoxygenic phototrophic bacterium isolated from a hot spring.</title>
        <authorList>
            <person name="Muramatsu S."/>
            <person name="Haruta S."/>
            <person name="Hirose S."/>
            <person name="Hanada S."/>
        </authorList>
    </citation>
    <scope>NUCLEOTIDE SEQUENCE</scope>
    <source>
        <strain evidence="2">N10</strain>
    </source>
</reference>
<organism evidence="2 3">
    <name type="scientific">Neotabrizicola shimadae</name>
    <dbReference type="NCBI Taxonomy" id="2807096"/>
    <lineage>
        <taxon>Bacteria</taxon>
        <taxon>Pseudomonadati</taxon>
        <taxon>Pseudomonadota</taxon>
        <taxon>Alphaproteobacteria</taxon>
        <taxon>Rhodobacterales</taxon>
        <taxon>Paracoccaceae</taxon>
        <taxon>Neotabrizicola</taxon>
    </lineage>
</organism>
<gene>
    <name evidence="2" type="ORF">JO391_13190</name>
</gene>
<dbReference type="RefSeq" id="WP_220660942.1">
    <property type="nucleotide sequence ID" value="NZ_CP069370.1"/>
</dbReference>
<keyword evidence="3" id="KW-1185">Reference proteome</keyword>
<dbReference type="InterPro" id="IPR026866">
    <property type="entry name" value="CR006_AAA"/>
</dbReference>
<evidence type="ECO:0000259" key="1">
    <source>
        <dbReference type="Pfam" id="PF13166"/>
    </source>
</evidence>
<dbReference type="Pfam" id="PF13166">
    <property type="entry name" value="AAA_13"/>
    <property type="match status" value="1"/>
</dbReference>
<dbReference type="InterPro" id="IPR027417">
    <property type="entry name" value="P-loop_NTPase"/>
</dbReference>
<accession>A0A8G0ZQU2</accession>
<proteinExistence type="predicted"/>
<dbReference type="SUPFAM" id="SSF52540">
    <property type="entry name" value="P-loop containing nucleoside triphosphate hydrolases"/>
    <property type="match status" value="1"/>
</dbReference>
<dbReference type="AlphaFoldDB" id="A0A8G0ZQU2"/>
<feature type="domain" description="Protein CR006 P-loop" evidence="1">
    <location>
        <begin position="30"/>
        <end position="735"/>
    </location>
</feature>
<evidence type="ECO:0000313" key="3">
    <source>
        <dbReference type="Proteomes" id="UP000826300"/>
    </source>
</evidence>
<dbReference type="KEGG" id="nsm:JO391_13190"/>
<protein>
    <submittedName>
        <fullName evidence="2">AAA family ATPase</fullName>
    </submittedName>
</protein>
<name>A0A8G0ZQU2_9RHOB</name>
<dbReference type="Proteomes" id="UP000826300">
    <property type="component" value="Chromosome"/>
</dbReference>
<dbReference type="EMBL" id="CP069370">
    <property type="protein sequence ID" value="QYZ68719.1"/>
    <property type="molecule type" value="Genomic_DNA"/>
</dbReference>
<evidence type="ECO:0000313" key="2">
    <source>
        <dbReference type="EMBL" id="QYZ68719.1"/>
    </source>
</evidence>
<sequence>MSTPANQPFSIAAEFLGPVFSLNGELTKNAQNLVFARNGTGKSFLTRAFRYLDIYGQGAPIDSAPLNLVSDESPDGKGAFSFGRGTNVMGSLNVARISDQAVAQLNNTIFHVFSEDFVQEELREQQYSLNGEIENQIAVDSANIQIKDAQDALARADSAEQSALGALNAEFNREKGAKLIDKAGVRRQLKEFASLSLDGLLGAYLEKPKEPEKTFAAILKDLDTLRSIPAEPDYPELVNPIDLADLDLTALASSLERITSPSSVSESLKRKIETHRDFYRTGVEIIDHEHLSSCPFCAQSITAPDPRTIIDAYVEYFSDEEAKHKLELRRFYGVLNGKESQLSEAKTKLIRQQALYNSLKVYLPSVKNTSLADGVDIIKRAAETISRIKSAIESKAKILGSAASLPEESLDARVGALNQVIEGNNRNVEALTRAFAKSDDERKKSQREACSVFAQEFAISNWQDIEALRKHGNNKRDKATALAALEKSSPSADARARVADTFELLLRDFFGEKYIFDKDSFVLKRGAHEMARGPHRTLSDGEKTAISFCYFVACVHRKVATNGDYHRLFLVFDDPVTSMSYDFVFCIAQALKNINISNRGEVSLNPGLVNGSSHRRPDLLVLTHSSYFFNVCATNKVVADDAAFALYSEKGVHKISRLNKYVSPFHEQLKDIYEVASGRDPDHTTANAVRSVLEAVGRFCRPDKSESLTSFVQHLASEDGITVKSILINSLCHGTYYDEKPLPDDLKQACTETLLVIEKYAAGQLEVIKGKAAKKWAT</sequence>
<dbReference type="Gene3D" id="3.40.50.300">
    <property type="entry name" value="P-loop containing nucleotide triphosphate hydrolases"/>
    <property type="match status" value="1"/>
</dbReference>